<dbReference type="EMBL" id="JBITGY010000001">
    <property type="protein sequence ID" value="MFI6495885.1"/>
    <property type="molecule type" value="Genomic_DNA"/>
</dbReference>
<protein>
    <submittedName>
        <fullName evidence="1">Uncharacterized protein</fullName>
    </submittedName>
</protein>
<accession>A0ABW7YJ03</accession>
<keyword evidence="2" id="KW-1185">Reference proteome</keyword>
<sequence length="80" mass="8221">MALTIAPGSTWRFSDDHGFGPGFVPSGAEVIVTGVYPPGTPGLGAADEDTVLVDYDRPDQAAQSLALPVSLFSQLCTVVA</sequence>
<comment type="caution">
    <text evidence="1">The sequence shown here is derived from an EMBL/GenBank/DDBJ whole genome shotgun (WGS) entry which is preliminary data.</text>
</comment>
<reference evidence="1 2" key="1">
    <citation type="submission" date="2024-10" db="EMBL/GenBank/DDBJ databases">
        <title>The Natural Products Discovery Center: Release of the First 8490 Sequenced Strains for Exploring Actinobacteria Biosynthetic Diversity.</title>
        <authorList>
            <person name="Kalkreuter E."/>
            <person name="Kautsar S.A."/>
            <person name="Yang D."/>
            <person name="Bader C.D."/>
            <person name="Teijaro C.N."/>
            <person name="Fluegel L."/>
            <person name="Davis C.M."/>
            <person name="Simpson J.R."/>
            <person name="Lauterbach L."/>
            <person name="Steele A.D."/>
            <person name="Gui C."/>
            <person name="Meng S."/>
            <person name="Li G."/>
            <person name="Viehrig K."/>
            <person name="Ye F."/>
            <person name="Su P."/>
            <person name="Kiefer A.F."/>
            <person name="Nichols A."/>
            <person name="Cepeda A.J."/>
            <person name="Yan W."/>
            <person name="Fan B."/>
            <person name="Jiang Y."/>
            <person name="Adhikari A."/>
            <person name="Zheng C.-J."/>
            <person name="Schuster L."/>
            <person name="Cowan T.M."/>
            <person name="Smanski M.J."/>
            <person name="Chevrette M.G."/>
            <person name="De Carvalho L.P.S."/>
            <person name="Shen B."/>
        </authorList>
    </citation>
    <scope>NUCLEOTIDE SEQUENCE [LARGE SCALE GENOMIC DNA]</scope>
    <source>
        <strain evidence="1 2">NPDC050545</strain>
    </source>
</reference>
<proteinExistence type="predicted"/>
<organism evidence="1 2">
    <name type="scientific">Nonomuraea typhae</name>
    <dbReference type="NCBI Taxonomy" id="2603600"/>
    <lineage>
        <taxon>Bacteria</taxon>
        <taxon>Bacillati</taxon>
        <taxon>Actinomycetota</taxon>
        <taxon>Actinomycetes</taxon>
        <taxon>Streptosporangiales</taxon>
        <taxon>Streptosporangiaceae</taxon>
        <taxon>Nonomuraea</taxon>
    </lineage>
</organism>
<dbReference type="RefSeq" id="WP_397077659.1">
    <property type="nucleotide sequence ID" value="NZ_JBITGY010000001.1"/>
</dbReference>
<evidence type="ECO:0000313" key="1">
    <source>
        <dbReference type="EMBL" id="MFI6495885.1"/>
    </source>
</evidence>
<gene>
    <name evidence="1" type="ORF">ACIBG2_00775</name>
</gene>
<name>A0ABW7YJ03_9ACTN</name>
<evidence type="ECO:0000313" key="2">
    <source>
        <dbReference type="Proteomes" id="UP001612741"/>
    </source>
</evidence>
<dbReference type="Proteomes" id="UP001612741">
    <property type="component" value="Unassembled WGS sequence"/>
</dbReference>